<keyword evidence="3" id="KW-1185">Reference proteome</keyword>
<accession>L7JW50</accession>
<organism evidence="2 3">
    <name type="scientific">Trachipleistophora hominis</name>
    <name type="common">Microsporidian parasite</name>
    <dbReference type="NCBI Taxonomy" id="72359"/>
    <lineage>
        <taxon>Eukaryota</taxon>
        <taxon>Fungi</taxon>
        <taxon>Fungi incertae sedis</taxon>
        <taxon>Microsporidia</taxon>
        <taxon>Pleistophoridae</taxon>
        <taxon>Trachipleistophora</taxon>
    </lineage>
</organism>
<feature type="compositionally biased region" description="Basic and acidic residues" evidence="1">
    <location>
        <begin position="150"/>
        <end position="161"/>
    </location>
</feature>
<evidence type="ECO:0000256" key="1">
    <source>
        <dbReference type="SAM" id="MobiDB-lite"/>
    </source>
</evidence>
<dbReference type="InParanoid" id="L7JW50"/>
<dbReference type="HOGENOM" id="CLU_478331_0_0_1"/>
<dbReference type="Proteomes" id="UP000011185">
    <property type="component" value="Unassembled WGS sequence"/>
</dbReference>
<dbReference type="AlphaFoldDB" id="L7JW50"/>
<dbReference type="EMBL" id="JH993935">
    <property type="protein sequence ID" value="ELQ75678.1"/>
    <property type="molecule type" value="Genomic_DNA"/>
</dbReference>
<protein>
    <submittedName>
        <fullName evidence="2">Uncharacterized protein</fullName>
    </submittedName>
</protein>
<proteinExistence type="predicted"/>
<evidence type="ECO:0000313" key="2">
    <source>
        <dbReference type="EMBL" id="ELQ75678.1"/>
    </source>
</evidence>
<name>L7JW50_TRAHO</name>
<dbReference type="VEuPathDB" id="MicrosporidiaDB:THOM_1350"/>
<reference evidence="2 3" key="1">
    <citation type="journal article" date="2012" name="PLoS Pathog.">
        <title>The genome of the obligate intracellular parasite Trachipleistophora hominis: new insights into microsporidian genome dynamics and reductive evolution.</title>
        <authorList>
            <person name="Heinz E."/>
            <person name="Williams T.A."/>
            <person name="Nakjang S."/>
            <person name="Noel C.J."/>
            <person name="Swan D.C."/>
            <person name="Goldberg A.V."/>
            <person name="Harris S.R."/>
            <person name="Weinmaier T."/>
            <person name="Markert S."/>
            <person name="Becher D."/>
            <person name="Bernhardt J."/>
            <person name="Dagan T."/>
            <person name="Hacker C."/>
            <person name="Lucocq J.M."/>
            <person name="Schweder T."/>
            <person name="Rattei T."/>
            <person name="Hall N."/>
            <person name="Hirt R.P."/>
            <person name="Embley T.M."/>
        </authorList>
    </citation>
    <scope>NUCLEOTIDE SEQUENCE [LARGE SCALE GENOMIC DNA]</scope>
</reference>
<feature type="compositionally biased region" description="Low complexity" evidence="1">
    <location>
        <begin position="114"/>
        <end position="128"/>
    </location>
</feature>
<evidence type="ECO:0000313" key="3">
    <source>
        <dbReference type="Proteomes" id="UP000011185"/>
    </source>
</evidence>
<sequence>MIIFVFYTLILAADDITHMFERLNVLRPKNRRVVPNYNEAFQMLTPEERSERASDNKSSTSEFVKKLRTKANNTLKIVLLKRKHMALRMINRYLIGKESSSKNIINPPERPLLSSFNNTSSSTWSESTGAIPKQKHLPREMPNTANQPKHPKEQTREDDSNKSSSNESLVFYTFFNSRDTQSNNSSKMTMCDVSDRHRDHQQHRRTKCSSNPEIYNIESECYKKYVHETFAKLPSVTHSVEKVEVHAEDVERSDHTRVKTFQVTENKSLHETDQYEGAGASGYTESLESYHTTERDTRLICDVQEKVSDVELSNLLGIIQSDRLNFRFNSSNGHIYDFKIDNMIQLSWDPFDATIKDLLGDFLSFAENYPWCVQEIGDKHVHDQYEILLSCCKDVIYIHHVFLDKNLLFEEHCEILKEKLLEFRKSEQISENVEVVDPAIHDINRKTQLISDTTICFDAIFNEILEIEEMFRKYTKKVFWKNGTNFILPLYNCIMPLVKESIQRYQKSQILLRCNEDEITAIKTPIQSVLQQLKIVTTSYLRFYELYGTFIARMHENISILYHMSYLDSSDDD</sequence>
<feature type="region of interest" description="Disordered" evidence="1">
    <location>
        <begin position="101"/>
        <end position="165"/>
    </location>
</feature>
<gene>
    <name evidence="2" type="ORF">THOM_1350</name>
</gene>
<dbReference type="OMA" id="YNIESEC"/>